<comment type="caution">
    <text evidence="1">The sequence shown here is derived from an EMBL/GenBank/DDBJ whole genome shotgun (WGS) entry which is preliminary data.</text>
</comment>
<organism evidence="1 2">
    <name type="scientific">Gracilariopsis chorda</name>
    <dbReference type="NCBI Taxonomy" id="448386"/>
    <lineage>
        <taxon>Eukaryota</taxon>
        <taxon>Rhodophyta</taxon>
        <taxon>Florideophyceae</taxon>
        <taxon>Rhodymeniophycidae</taxon>
        <taxon>Gracilariales</taxon>
        <taxon>Gracilariaceae</taxon>
        <taxon>Gracilariopsis</taxon>
    </lineage>
</organism>
<proteinExistence type="predicted"/>
<reference evidence="1 2" key="1">
    <citation type="journal article" date="2018" name="Mol. Biol. Evol.">
        <title>Analysis of the draft genome of the red seaweed Gracilariopsis chorda provides insights into genome size evolution in Rhodophyta.</title>
        <authorList>
            <person name="Lee J."/>
            <person name="Yang E.C."/>
            <person name="Graf L."/>
            <person name="Yang J.H."/>
            <person name="Qiu H."/>
            <person name="Zel Zion U."/>
            <person name="Chan C.X."/>
            <person name="Stephens T.G."/>
            <person name="Weber A.P.M."/>
            <person name="Boo G.H."/>
            <person name="Boo S.M."/>
            <person name="Kim K.M."/>
            <person name="Shin Y."/>
            <person name="Jung M."/>
            <person name="Lee S.J."/>
            <person name="Yim H.S."/>
            <person name="Lee J.H."/>
            <person name="Bhattacharya D."/>
            <person name="Yoon H.S."/>
        </authorList>
    </citation>
    <scope>NUCLEOTIDE SEQUENCE [LARGE SCALE GENOMIC DNA]</scope>
    <source>
        <strain evidence="1 2">SKKU-2015</strain>
        <tissue evidence="1">Whole body</tissue>
    </source>
</reference>
<gene>
    <name evidence="1" type="ORF">BWQ96_01713</name>
</gene>
<dbReference type="EMBL" id="NBIV01000013">
    <property type="protein sequence ID" value="PXF48544.1"/>
    <property type="molecule type" value="Genomic_DNA"/>
</dbReference>
<evidence type="ECO:0008006" key="3">
    <source>
        <dbReference type="Google" id="ProtNLM"/>
    </source>
</evidence>
<protein>
    <recommendedName>
        <fullName evidence="3">F-box domain-containing protein</fullName>
    </recommendedName>
</protein>
<name>A0A2V3J2D6_9FLOR</name>
<dbReference type="Proteomes" id="UP000247409">
    <property type="component" value="Unassembled WGS sequence"/>
</dbReference>
<accession>A0A2V3J2D6</accession>
<evidence type="ECO:0000313" key="1">
    <source>
        <dbReference type="EMBL" id="PXF48544.1"/>
    </source>
</evidence>
<sequence>MSESLTLKHRLCYTTVSIIVDEGMERCLSSENSWTRAFKRRRTTWMSNVALRSYTEYRLLDLSDDVLSVIMKRLLPRTKVLRGRSFASYRDVVNLAFTCRRLANIFRLVREVPSEVDGLFDQVLLGPSTDGLLRYPSPAEAPFFRNLIGDCGVELRKLCLPCLSSVEISPLVNLVVSICVQLRALRLTDAGALSEEAVEQLTSSSISTLRVFRPSVQTLRKLAKSGDQCHTFWICGVSEHFFTEQTRKFIQESPTLLCNRDKPGGLKFRLKTGEGNVLRAVCPLLIQRHPFVEYIYKDEDKSVIEPRLTIRCPRISRWALSKNENSSVVDIPAAFKGIPVRLTLQSLNQIEEYLRAEKSVKEQVKKNFENLVFIDIGFEFGSEASGLKVCECLLDILNSENNRLYLLNISREFVALGHHPVVVDLLKRTKQLRKIHLGDFSTEQRSGQAMDGLRDDLFLDRLPMFVDRLQEHCKSLQTLNMSTCFQVFPFEKRQALRPKIENALHRLSEYESGAEAVNVDGLRRALWRWLDRVNLKQ</sequence>
<dbReference type="AlphaFoldDB" id="A0A2V3J2D6"/>
<dbReference type="OrthoDB" id="10537118at2759"/>
<evidence type="ECO:0000313" key="2">
    <source>
        <dbReference type="Proteomes" id="UP000247409"/>
    </source>
</evidence>
<keyword evidence="2" id="KW-1185">Reference proteome</keyword>